<comment type="caution">
    <text evidence="1">The sequence shown here is derived from an EMBL/GenBank/DDBJ whole genome shotgun (WGS) entry which is preliminary data.</text>
</comment>
<dbReference type="Proteomes" id="UP000838672">
    <property type="component" value="Unassembled WGS sequence"/>
</dbReference>
<reference evidence="1" key="1">
    <citation type="submission" date="2021-11" db="EMBL/GenBank/DDBJ databases">
        <authorList>
            <person name="Rodrigo-Torres L."/>
            <person name="Arahal R. D."/>
            <person name="Lucena T."/>
        </authorList>
    </citation>
    <scope>NUCLEOTIDE SEQUENCE</scope>
    <source>
        <strain evidence="1">CECT 7929</strain>
    </source>
</reference>
<evidence type="ECO:0008006" key="3">
    <source>
        <dbReference type="Google" id="ProtNLM"/>
    </source>
</evidence>
<dbReference type="Pfam" id="PF09526">
    <property type="entry name" value="DUF2387"/>
    <property type="match status" value="1"/>
</dbReference>
<accession>A0ABM8ZWD6</accession>
<organism evidence="1 2">
    <name type="scientific">Vibrio stylophorae</name>
    <dbReference type="NCBI Taxonomy" id="659351"/>
    <lineage>
        <taxon>Bacteria</taxon>
        <taxon>Pseudomonadati</taxon>
        <taxon>Pseudomonadota</taxon>
        <taxon>Gammaproteobacteria</taxon>
        <taxon>Vibrionales</taxon>
        <taxon>Vibrionaceae</taxon>
        <taxon>Vibrio</taxon>
    </lineage>
</organism>
<gene>
    <name evidence="1" type="ORF">VST7929_02491</name>
</gene>
<name>A0ABM8ZWD6_9VIBR</name>
<keyword evidence="2" id="KW-1185">Reference proteome</keyword>
<evidence type="ECO:0000313" key="2">
    <source>
        <dbReference type="Proteomes" id="UP000838672"/>
    </source>
</evidence>
<sequence>MRTRFIAGAVCPQCQQRDSIALEDKAGAQRVFCVACDWQQQSDALDESTKGQVTSSSLIARFDLNKPSSQ</sequence>
<dbReference type="RefSeq" id="WP_237467362.1">
    <property type="nucleotide sequence ID" value="NZ_CAKLDI010000001.1"/>
</dbReference>
<evidence type="ECO:0000313" key="1">
    <source>
        <dbReference type="EMBL" id="CAH0534547.1"/>
    </source>
</evidence>
<dbReference type="EMBL" id="CAKLDI010000001">
    <property type="protein sequence ID" value="CAH0534547.1"/>
    <property type="molecule type" value="Genomic_DNA"/>
</dbReference>
<dbReference type="InterPro" id="IPR012658">
    <property type="entry name" value="YheV"/>
</dbReference>
<protein>
    <recommendedName>
        <fullName evidence="3">YheV family metal-binding protein</fullName>
    </recommendedName>
</protein>
<proteinExistence type="predicted"/>
<dbReference type="NCBIfam" id="TIGR02443">
    <property type="entry name" value="YheV family putative zinc ribbon protein"/>
    <property type="match status" value="1"/>
</dbReference>